<evidence type="ECO:0000256" key="9">
    <source>
        <dbReference type="PIRSR" id="PIRSR000077-4"/>
    </source>
</evidence>
<keyword evidence="5 9" id="KW-0676">Redox-active center</keyword>
<evidence type="ECO:0000256" key="3">
    <source>
        <dbReference type="ARBA" id="ARBA00022982"/>
    </source>
</evidence>
<feature type="disulfide bond" description="Redox-active" evidence="9">
    <location>
        <begin position="31"/>
        <end position="34"/>
    </location>
</feature>
<evidence type="ECO:0000256" key="1">
    <source>
        <dbReference type="ARBA" id="ARBA00008987"/>
    </source>
</evidence>
<dbReference type="PROSITE" id="PS51352">
    <property type="entry name" value="THIOREDOXIN_2"/>
    <property type="match status" value="1"/>
</dbReference>
<feature type="active site" description="Nucleophile" evidence="8">
    <location>
        <position position="34"/>
    </location>
</feature>
<evidence type="ECO:0000313" key="11">
    <source>
        <dbReference type="EMBL" id="OGK19235.1"/>
    </source>
</evidence>
<dbReference type="PRINTS" id="PR00421">
    <property type="entry name" value="THIOREDOXIN"/>
</dbReference>
<keyword evidence="3" id="KW-0249">Electron transport</keyword>
<dbReference type="GO" id="GO:0005737">
    <property type="term" value="C:cytoplasm"/>
    <property type="evidence" value="ECO:0007669"/>
    <property type="project" value="TreeGrafter"/>
</dbReference>
<dbReference type="CDD" id="cd02947">
    <property type="entry name" value="TRX_family"/>
    <property type="match status" value="1"/>
</dbReference>
<organism evidence="11 12">
    <name type="scientific">Candidatus Roizmanbacteria bacterium RIFCSPHIGHO2_01_FULL_39_8</name>
    <dbReference type="NCBI Taxonomy" id="1802033"/>
    <lineage>
        <taxon>Bacteria</taxon>
        <taxon>Candidatus Roizmaniibacteriota</taxon>
    </lineage>
</organism>
<dbReference type="Pfam" id="PF00085">
    <property type="entry name" value="Thioredoxin"/>
    <property type="match status" value="1"/>
</dbReference>
<protein>
    <recommendedName>
        <fullName evidence="6 7">Thioredoxin</fullName>
    </recommendedName>
</protein>
<dbReference type="PANTHER" id="PTHR45663">
    <property type="entry name" value="GEO12009P1"/>
    <property type="match status" value="1"/>
</dbReference>
<evidence type="ECO:0000256" key="6">
    <source>
        <dbReference type="NCBIfam" id="TIGR01068"/>
    </source>
</evidence>
<evidence type="ECO:0000256" key="2">
    <source>
        <dbReference type="ARBA" id="ARBA00022448"/>
    </source>
</evidence>
<evidence type="ECO:0000256" key="8">
    <source>
        <dbReference type="PIRSR" id="PIRSR000077-1"/>
    </source>
</evidence>
<comment type="similarity">
    <text evidence="1 7">Belongs to the thioredoxin family.</text>
</comment>
<dbReference type="InterPro" id="IPR017937">
    <property type="entry name" value="Thioredoxin_CS"/>
</dbReference>
<dbReference type="SUPFAM" id="SSF52833">
    <property type="entry name" value="Thioredoxin-like"/>
    <property type="match status" value="1"/>
</dbReference>
<keyword evidence="4 9" id="KW-1015">Disulfide bond</keyword>
<dbReference type="PANTHER" id="PTHR45663:SF11">
    <property type="entry name" value="GEO12009P1"/>
    <property type="match status" value="1"/>
</dbReference>
<evidence type="ECO:0000259" key="10">
    <source>
        <dbReference type="PROSITE" id="PS51352"/>
    </source>
</evidence>
<feature type="site" description="Contributes to redox potential value" evidence="8">
    <location>
        <position position="33"/>
    </location>
</feature>
<dbReference type="FunFam" id="3.40.30.10:FF:000001">
    <property type="entry name" value="Thioredoxin"/>
    <property type="match status" value="1"/>
</dbReference>
<dbReference type="PIRSF" id="PIRSF000077">
    <property type="entry name" value="Thioredoxin"/>
    <property type="match status" value="1"/>
</dbReference>
<keyword evidence="2" id="KW-0813">Transport</keyword>
<evidence type="ECO:0000256" key="7">
    <source>
        <dbReference type="PIRNR" id="PIRNR000077"/>
    </source>
</evidence>
<dbReference type="Gene3D" id="3.40.30.10">
    <property type="entry name" value="Glutaredoxin"/>
    <property type="match status" value="1"/>
</dbReference>
<dbReference type="AlphaFoldDB" id="A0A1F7GK50"/>
<dbReference type="GO" id="GO:0015035">
    <property type="term" value="F:protein-disulfide reductase activity"/>
    <property type="evidence" value="ECO:0007669"/>
    <property type="project" value="UniProtKB-UniRule"/>
</dbReference>
<name>A0A1F7GK50_9BACT</name>
<evidence type="ECO:0000256" key="5">
    <source>
        <dbReference type="ARBA" id="ARBA00023284"/>
    </source>
</evidence>
<proteinExistence type="inferred from homology"/>
<dbReference type="InterPro" id="IPR013766">
    <property type="entry name" value="Thioredoxin_domain"/>
</dbReference>
<feature type="active site" description="Nucleophile" evidence="8">
    <location>
        <position position="31"/>
    </location>
</feature>
<dbReference type="InterPro" id="IPR036249">
    <property type="entry name" value="Thioredoxin-like_sf"/>
</dbReference>
<feature type="site" description="Contributes to redox potential value" evidence="8">
    <location>
        <position position="32"/>
    </location>
</feature>
<reference evidence="11 12" key="1">
    <citation type="journal article" date="2016" name="Nat. Commun.">
        <title>Thousands of microbial genomes shed light on interconnected biogeochemical processes in an aquifer system.</title>
        <authorList>
            <person name="Anantharaman K."/>
            <person name="Brown C.T."/>
            <person name="Hug L.A."/>
            <person name="Sharon I."/>
            <person name="Castelle C.J."/>
            <person name="Probst A.J."/>
            <person name="Thomas B.C."/>
            <person name="Singh A."/>
            <person name="Wilkins M.J."/>
            <person name="Karaoz U."/>
            <person name="Brodie E.L."/>
            <person name="Williams K.H."/>
            <person name="Hubbard S.S."/>
            <person name="Banfield J.F."/>
        </authorList>
    </citation>
    <scope>NUCLEOTIDE SEQUENCE [LARGE SCALE GENOMIC DNA]</scope>
</reference>
<evidence type="ECO:0000256" key="4">
    <source>
        <dbReference type="ARBA" id="ARBA00023157"/>
    </source>
</evidence>
<feature type="domain" description="Thioredoxin" evidence="10">
    <location>
        <begin position="1"/>
        <end position="106"/>
    </location>
</feature>
<feature type="site" description="Deprotonates C-terminal active site Cys" evidence="8">
    <location>
        <position position="25"/>
    </location>
</feature>
<dbReference type="InterPro" id="IPR005746">
    <property type="entry name" value="Thioredoxin"/>
</dbReference>
<dbReference type="EMBL" id="MFZI01000052">
    <property type="protein sequence ID" value="OGK19235.1"/>
    <property type="molecule type" value="Genomic_DNA"/>
</dbReference>
<sequence length="106" mass="11936">MAVQTVTRDTFQKDVLEHKGIVFIDFYADWCGPCKLTSPIIDELSNEMQNIKFVQVNVDENPELSQTYSVFSIPTFLIVKEGKIVSQFVGAMGKEGFLNEIKKVTG</sequence>
<accession>A0A1F7GK50</accession>
<evidence type="ECO:0000313" key="12">
    <source>
        <dbReference type="Proteomes" id="UP000177026"/>
    </source>
</evidence>
<dbReference type="PROSITE" id="PS00194">
    <property type="entry name" value="THIOREDOXIN_1"/>
    <property type="match status" value="1"/>
</dbReference>
<dbReference type="Proteomes" id="UP000177026">
    <property type="component" value="Unassembled WGS sequence"/>
</dbReference>
<comment type="caution">
    <text evidence="11">The sequence shown here is derived from an EMBL/GenBank/DDBJ whole genome shotgun (WGS) entry which is preliminary data.</text>
</comment>
<dbReference type="NCBIfam" id="TIGR01068">
    <property type="entry name" value="thioredoxin"/>
    <property type="match status" value="1"/>
</dbReference>
<gene>
    <name evidence="11" type="ORF">A2866_05745</name>
</gene>